<keyword evidence="1" id="KW-0472">Membrane</keyword>
<evidence type="ECO:0000313" key="3">
    <source>
        <dbReference type="Proteomes" id="UP000476030"/>
    </source>
</evidence>
<dbReference type="Proteomes" id="UP000476030">
    <property type="component" value="Unassembled WGS sequence"/>
</dbReference>
<feature type="transmembrane region" description="Helical" evidence="1">
    <location>
        <begin position="7"/>
        <end position="25"/>
    </location>
</feature>
<organism evidence="2 3">
    <name type="scientific">Sneathiella litorea</name>
    <dbReference type="NCBI Taxonomy" id="2606216"/>
    <lineage>
        <taxon>Bacteria</taxon>
        <taxon>Pseudomonadati</taxon>
        <taxon>Pseudomonadota</taxon>
        <taxon>Alphaproteobacteria</taxon>
        <taxon>Sneathiellales</taxon>
        <taxon>Sneathiellaceae</taxon>
        <taxon>Sneathiella</taxon>
    </lineage>
</organism>
<reference evidence="2 3" key="1">
    <citation type="submission" date="2019-12" db="EMBL/GenBank/DDBJ databases">
        <title>Snethiella sp. nov. sp. isolated from sea sand.</title>
        <authorList>
            <person name="Kim J."/>
            <person name="Jeong S.E."/>
            <person name="Jung H.S."/>
            <person name="Jeon C.O."/>
        </authorList>
    </citation>
    <scope>NUCLEOTIDE SEQUENCE [LARGE SCALE GENOMIC DNA]</scope>
    <source>
        <strain evidence="2 3">DP05</strain>
    </source>
</reference>
<name>A0A6L8WDD6_9PROT</name>
<evidence type="ECO:0000256" key="1">
    <source>
        <dbReference type="SAM" id="Phobius"/>
    </source>
</evidence>
<gene>
    <name evidence="2" type="ORF">GQE98_16130</name>
</gene>
<comment type="caution">
    <text evidence="2">The sequence shown here is derived from an EMBL/GenBank/DDBJ whole genome shotgun (WGS) entry which is preliminary data.</text>
</comment>
<evidence type="ECO:0000313" key="2">
    <source>
        <dbReference type="EMBL" id="MZR32167.1"/>
    </source>
</evidence>
<accession>A0A6L8WDD6</accession>
<dbReference type="AlphaFoldDB" id="A0A6L8WDD6"/>
<keyword evidence="3" id="KW-1185">Reference proteome</keyword>
<feature type="transmembrane region" description="Helical" evidence="1">
    <location>
        <begin position="31"/>
        <end position="49"/>
    </location>
</feature>
<sequence>MKLDTIALILAVFGGAVYLLFLILAGVFSSFPFGGILFIVVAIFIYLLTRVISQRRKNPEDDYYEKNIDK</sequence>
<dbReference type="EMBL" id="WTUW01000009">
    <property type="protein sequence ID" value="MZR32167.1"/>
    <property type="molecule type" value="Genomic_DNA"/>
</dbReference>
<protein>
    <submittedName>
        <fullName evidence="2">Uncharacterized protein</fullName>
    </submittedName>
</protein>
<proteinExistence type="predicted"/>
<keyword evidence="1" id="KW-1133">Transmembrane helix</keyword>
<dbReference type="RefSeq" id="WP_161316733.1">
    <property type="nucleotide sequence ID" value="NZ_WTUW01000009.1"/>
</dbReference>
<keyword evidence="1" id="KW-0812">Transmembrane</keyword>